<reference evidence="2 3" key="1">
    <citation type="submission" date="2018-06" db="EMBL/GenBank/DDBJ databases">
        <title>Genome analysis of cellulolytic fungus Trichoderma lentiforme CFAM-422.</title>
        <authorList>
            <person name="Steindorff A.S."/>
            <person name="Formighieri E.F."/>
            <person name="Midorikawa G.E.O."/>
            <person name="Tamietti M.S."/>
            <person name="Ramos E.Z."/>
            <person name="Silva A.S."/>
            <person name="Bon E.P.S."/>
            <person name="Mendes T.D."/>
            <person name="Damaso M.C.T."/>
            <person name="Favaro L.C.L."/>
        </authorList>
    </citation>
    <scope>NUCLEOTIDE SEQUENCE [LARGE SCALE GENOMIC DNA]</scope>
    <source>
        <strain evidence="2 3">CFAM-422</strain>
    </source>
</reference>
<name>A0A9P4X4J6_9HYPO</name>
<evidence type="ECO:0000313" key="2">
    <source>
        <dbReference type="EMBL" id="KAF3057853.1"/>
    </source>
</evidence>
<dbReference type="EMBL" id="QLNT01000027">
    <property type="protein sequence ID" value="KAF3057853.1"/>
    <property type="molecule type" value="Genomic_DNA"/>
</dbReference>
<gene>
    <name evidence="2" type="ORF">CFAM422_012038</name>
</gene>
<proteinExistence type="predicted"/>
<sequence length="144" mass="15194">MYQVEFGRAFVLLNLHLASASASSGRQLRFTTPVVIIVIVIVHHHHRIICIFTTSHVSGCALIRSGSGSGSVVFISSSSIPLQASISSLLSSRPVPPCHHSCCSASPVSSSSSQRGEKSQRSEGLPAWRALLSDRSEASPQASG</sequence>
<keyword evidence="3" id="KW-1185">Reference proteome</keyword>
<evidence type="ECO:0000256" key="1">
    <source>
        <dbReference type="SAM" id="MobiDB-lite"/>
    </source>
</evidence>
<dbReference type="AlphaFoldDB" id="A0A9P4X4J6"/>
<protein>
    <submittedName>
        <fullName evidence="2">Uncharacterized protein</fullName>
    </submittedName>
</protein>
<feature type="region of interest" description="Disordered" evidence="1">
    <location>
        <begin position="91"/>
        <end position="125"/>
    </location>
</feature>
<accession>A0A9P4X4J6</accession>
<dbReference type="Proteomes" id="UP000801864">
    <property type="component" value="Unassembled WGS sequence"/>
</dbReference>
<evidence type="ECO:0000313" key="3">
    <source>
        <dbReference type="Proteomes" id="UP000801864"/>
    </source>
</evidence>
<comment type="caution">
    <text evidence="2">The sequence shown here is derived from an EMBL/GenBank/DDBJ whole genome shotgun (WGS) entry which is preliminary data.</text>
</comment>
<organism evidence="2 3">
    <name type="scientific">Trichoderma lentiforme</name>
    <dbReference type="NCBI Taxonomy" id="1567552"/>
    <lineage>
        <taxon>Eukaryota</taxon>
        <taxon>Fungi</taxon>
        <taxon>Dikarya</taxon>
        <taxon>Ascomycota</taxon>
        <taxon>Pezizomycotina</taxon>
        <taxon>Sordariomycetes</taxon>
        <taxon>Hypocreomycetidae</taxon>
        <taxon>Hypocreales</taxon>
        <taxon>Hypocreaceae</taxon>
        <taxon>Trichoderma</taxon>
    </lineage>
</organism>
<feature type="compositionally biased region" description="Low complexity" evidence="1">
    <location>
        <begin position="91"/>
        <end position="114"/>
    </location>
</feature>